<dbReference type="GO" id="GO:0051539">
    <property type="term" value="F:4 iron, 4 sulfur cluster binding"/>
    <property type="evidence" value="ECO:0007669"/>
    <property type="project" value="UniProtKB-KW"/>
</dbReference>
<dbReference type="PANTHER" id="PTHR43687:SF2">
    <property type="entry name" value="FERREDOXIN 3"/>
    <property type="match status" value="1"/>
</dbReference>
<dbReference type="InterPro" id="IPR017900">
    <property type="entry name" value="4Fe4S_Fe_S_CS"/>
</dbReference>
<evidence type="ECO:0000256" key="4">
    <source>
        <dbReference type="ARBA" id="ARBA00023014"/>
    </source>
</evidence>
<dbReference type="FunCoup" id="D7DT70">
    <property type="interactions" value="1"/>
</dbReference>
<keyword evidence="7" id="KW-1185">Reference proteome</keyword>
<accession>D7DT70</accession>
<feature type="domain" description="4Fe-4S ferredoxin-type" evidence="5">
    <location>
        <begin position="67"/>
        <end position="96"/>
    </location>
</feature>
<dbReference type="Pfam" id="PF00037">
    <property type="entry name" value="Fer4"/>
    <property type="match status" value="1"/>
</dbReference>
<dbReference type="PANTHER" id="PTHR43687">
    <property type="entry name" value="ADENYLYLSULFATE REDUCTASE, BETA SUBUNIT"/>
    <property type="match status" value="1"/>
</dbReference>
<dbReference type="Proteomes" id="UP000007722">
    <property type="component" value="Chromosome"/>
</dbReference>
<protein>
    <submittedName>
        <fullName evidence="6">4Fe-4S ferredoxin iron-sulfur binding domain protein</fullName>
    </submittedName>
</protein>
<reference evidence="6 7" key="1">
    <citation type="submission" date="2010-05" db="EMBL/GenBank/DDBJ databases">
        <title>Complete sequence of Methanococcus voltae A3.</title>
        <authorList>
            <consortium name="US DOE Joint Genome Institute"/>
            <person name="Lucas S."/>
            <person name="Copeland A."/>
            <person name="Lapidus A."/>
            <person name="Cheng J.-F."/>
            <person name="Bruce D."/>
            <person name="Goodwin L."/>
            <person name="Pitluck S."/>
            <person name="Lowry S."/>
            <person name="Clum A."/>
            <person name="Land M."/>
            <person name="Hauser L."/>
            <person name="Kyrpides N."/>
            <person name="Mikhailova N."/>
            <person name="Whitman W.B."/>
            <person name="Woyke T."/>
        </authorList>
    </citation>
    <scope>NUCLEOTIDE SEQUENCE [LARGE SCALE GENOMIC DNA]</scope>
    <source>
        <strain evidence="7">ATCC BAA-1334 / A3</strain>
    </source>
</reference>
<proteinExistence type="predicted"/>
<dbReference type="InterPro" id="IPR050572">
    <property type="entry name" value="Fe-S_Ferredoxin"/>
</dbReference>
<keyword evidence="3" id="KW-0408">Iron</keyword>
<evidence type="ECO:0000259" key="5">
    <source>
        <dbReference type="PROSITE" id="PS51379"/>
    </source>
</evidence>
<feature type="domain" description="4Fe-4S ferredoxin-type" evidence="5">
    <location>
        <begin position="97"/>
        <end position="128"/>
    </location>
</feature>
<evidence type="ECO:0000256" key="1">
    <source>
        <dbReference type="ARBA" id="ARBA00022485"/>
    </source>
</evidence>
<dbReference type="STRING" id="456320.Mvol_0671"/>
<evidence type="ECO:0000256" key="2">
    <source>
        <dbReference type="ARBA" id="ARBA00022723"/>
    </source>
</evidence>
<dbReference type="PROSITE" id="PS51379">
    <property type="entry name" value="4FE4S_FER_2"/>
    <property type="match status" value="2"/>
</dbReference>
<organism evidence="6 7">
    <name type="scientific">Methanococcus voltae (strain ATCC BAA-1334 / A3)</name>
    <dbReference type="NCBI Taxonomy" id="456320"/>
    <lineage>
        <taxon>Archaea</taxon>
        <taxon>Methanobacteriati</taxon>
        <taxon>Methanobacteriota</taxon>
        <taxon>Methanomada group</taxon>
        <taxon>Methanococci</taxon>
        <taxon>Methanococcales</taxon>
        <taxon>Methanococcaceae</taxon>
        <taxon>Methanococcus</taxon>
    </lineage>
</organism>
<evidence type="ECO:0000256" key="3">
    <source>
        <dbReference type="ARBA" id="ARBA00023004"/>
    </source>
</evidence>
<gene>
    <name evidence="6" type="ordered locus">Mvol_0671</name>
</gene>
<name>D7DT70_METV3</name>
<dbReference type="GO" id="GO:0016491">
    <property type="term" value="F:oxidoreductase activity"/>
    <property type="evidence" value="ECO:0007669"/>
    <property type="project" value="UniProtKB-ARBA"/>
</dbReference>
<keyword evidence="1" id="KW-0004">4Fe-4S</keyword>
<dbReference type="Gene3D" id="3.30.70.20">
    <property type="match status" value="1"/>
</dbReference>
<dbReference type="HOGENOM" id="CLU_1745537_0_0_2"/>
<keyword evidence="4" id="KW-0411">Iron-sulfur</keyword>
<dbReference type="InterPro" id="IPR017896">
    <property type="entry name" value="4Fe4S_Fe-S-bd"/>
</dbReference>
<dbReference type="EMBL" id="CP002057">
    <property type="protein sequence ID" value="ADI36330.1"/>
    <property type="molecule type" value="Genomic_DNA"/>
</dbReference>
<dbReference type="PROSITE" id="PS00198">
    <property type="entry name" value="4FE4S_FER_1"/>
    <property type="match status" value="1"/>
</dbReference>
<evidence type="ECO:0000313" key="6">
    <source>
        <dbReference type="EMBL" id="ADI36330.1"/>
    </source>
</evidence>
<dbReference type="eggNOG" id="arCOG02461">
    <property type="taxonomic scope" value="Archaea"/>
</dbReference>
<dbReference type="InParanoid" id="D7DT70"/>
<dbReference type="SUPFAM" id="SSF54862">
    <property type="entry name" value="4Fe-4S ferredoxins"/>
    <property type="match status" value="1"/>
</dbReference>
<dbReference type="OrthoDB" id="23833at2157"/>
<dbReference type="GO" id="GO:0046872">
    <property type="term" value="F:metal ion binding"/>
    <property type="evidence" value="ECO:0007669"/>
    <property type="project" value="UniProtKB-KW"/>
</dbReference>
<evidence type="ECO:0000313" key="7">
    <source>
        <dbReference type="Proteomes" id="UP000007722"/>
    </source>
</evidence>
<dbReference type="AlphaFoldDB" id="D7DT70"/>
<dbReference type="KEGG" id="mvo:Mvol_0671"/>
<sequence length="134" mass="15867">MKESMILNMEIKKIADVLELPKLKEAYNNNYKTLREYHISIYQEFYELIKETEYIEYDNIKRKDIQWYPKIDYEKCVNCNECVNFCPKGVYVQNNNSVVVKYPYNCVINCTGCVSHACKYGAISFPEKISKSNQ</sequence>
<keyword evidence="2" id="KW-0479">Metal-binding</keyword>